<dbReference type="InterPro" id="IPR006710">
    <property type="entry name" value="Glyco_hydro_43"/>
</dbReference>
<comment type="similarity">
    <text evidence="2">Belongs to the glycosyl hydrolase 43 family.</text>
</comment>
<comment type="pathway">
    <text evidence="1">Glycan metabolism; L-arabinan degradation.</text>
</comment>
<dbReference type="SUPFAM" id="SSF75005">
    <property type="entry name" value="Arabinanase/levansucrase/invertase"/>
    <property type="match status" value="2"/>
</dbReference>
<dbReference type="EMBL" id="AEPE02000002">
    <property type="protein sequence ID" value="EFZ37911.1"/>
    <property type="molecule type" value="Genomic_DNA"/>
</dbReference>
<feature type="signal peptide" evidence="7">
    <location>
        <begin position="1"/>
        <end position="24"/>
    </location>
</feature>
<dbReference type="GO" id="GO:0005975">
    <property type="term" value="P:carbohydrate metabolic process"/>
    <property type="evidence" value="ECO:0007669"/>
    <property type="project" value="InterPro"/>
</dbReference>
<dbReference type="PANTHER" id="PTHR43301:SF3">
    <property type="entry name" value="ARABINAN ENDO-1,5-ALPHA-L-ARABINOSIDASE A-RELATED"/>
    <property type="match status" value="1"/>
</dbReference>
<feature type="chain" id="PRO_5003224321" evidence="7">
    <location>
        <begin position="25"/>
        <end position="617"/>
    </location>
</feature>
<keyword evidence="9" id="KW-1185">Reference proteome</keyword>
<accession>E7RMD0</accession>
<dbReference type="CDD" id="cd08991">
    <property type="entry name" value="GH43_HoAraf43-like"/>
    <property type="match status" value="1"/>
</dbReference>
<dbReference type="AlphaFoldDB" id="E7RMD0"/>
<evidence type="ECO:0000313" key="9">
    <source>
        <dbReference type="Proteomes" id="UP000005580"/>
    </source>
</evidence>
<evidence type="ECO:0000313" key="8">
    <source>
        <dbReference type="EMBL" id="EFZ37911.1"/>
    </source>
</evidence>
<evidence type="ECO:0000256" key="4">
    <source>
        <dbReference type="ARBA" id="ARBA00023295"/>
    </source>
</evidence>
<proteinExistence type="inferred from homology"/>
<dbReference type="PANTHER" id="PTHR43301">
    <property type="entry name" value="ARABINAN ENDO-1,5-ALPHA-L-ARABINOSIDASE"/>
    <property type="match status" value="1"/>
</dbReference>
<sequence>MKEFKAIAIAAMLTVAAPAAVAVADCDDIYRNPVIPNSAPDPTVIRAKDGYFYLYATEDVRNVPIYRSKDLVEWVFLGTAFTDDSRPKWNSKGGIWAPDINYINGKYVLYYSKSEWGGILTCGIGVATAERPEGPFTDHGSLFISKEIGVVNSIDQFYIEDEGHKYLFWGSFCGIYGIELSADGLSVMPGAKPRQVAGTFMEGTYIHKHDGYYYLFGSQGTCCEGNRSTYRITYGRSKSLFGPYVDKEGRPLLENNYDVLIHGDERVAGTGHNAEFVTDDNDNDWILYHGFKRSDAGAGRLVWLDRVEWIDGWPHVAGNHPSEASEKPVFNTISLADPTIFFDNGTYYLYGTSLADGFKVYTSKDLKTWEGPAGVSDGLALKRGDAFGTQGFWAPQVFKRGGTYYMYYTANEHLAVAEAQSPLGPFRQKKLSMVPAKVKEIDPFVFFDTDGKAYLYHVRLMDGNRIYVAELNKDLKSMKENTARECISAEKGWEDTADAAWKVCEGPTVVKIDSTYYLFYSCNDFRNKDYAVGYATAKSPLGPWVKHKNPIISRQLIGANGTGHGELFKDNDGDWAYVFHTHRSNDRVVPRKAAIVKLRLGKRGFELVEGSFRYLSK</sequence>
<reference evidence="8" key="1">
    <citation type="submission" date="2011-01" db="EMBL/GenBank/DDBJ databases">
        <authorList>
            <person name="Muzny D."/>
            <person name="Qin X."/>
            <person name="Buhay C."/>
            <person name="Dugan-Rocha S."/>
            <person name="Ding Y."/>
            <person name="Chen G."/>
            <person name="Hawes A."/>
            <person name="Holder M."/>
            <person name="Jhangiani S."/>
            <person name="Johnson A."/>
            <person name="Khan Z."/>
            <person name="Li Z."/>
            <person name="Liu W."/>
            <person name="Liu X."/>
            <person name="Perez L."/>
            <person name="Shen H."/>
            <person name="Wang Q."/>
            <person name="Watt J."/>
            <person name="Xi L."/>
            <person name="Xin Y."/>
            <person name="Zhou J."/>
            <person name="Deng J."/>
            <person name="Jiang H."/>
            <person name="Liu Y."/>
            <person name="Qu J."/>
            <person name="Song X.-Z."/>
            <person name="Zhang L."/>
            <person name="Villasana D."/>
            <person name="Johnson A."/>
            <person name="Liu J."/>
            <person name="Liyanage D."/>
            <person name="Lorensuhewa L."/>
            <person name="Robinson T."/>
            <person name="Song A."/>
            <person name="Song B.-B."/>
            <person name="Dinh H."/>
            <person name="Thornton R."/>
            <person name="Coyle M."/>
            <person name="Francisco L."/>
            <person name="Jackson L."/>
            <person name="Javaid M."/>
            <person name="Korchina V."/>
            <person name="Kovar C."/>
            <person name="Mata R."/>
            <person name="Mathew T."/>
            <person name="Ngo R."/>
            <person name="Nguyen L."/>
            <person name="Nguyen N."/>
            <person name="Okwuonu G."/>
            <person name="Ongeri F."/>
            <person name="Pham C."/>
            <person name="Simmons D."/>
            <person name="Wilczek-Boney K."/>
            <person name="Hale W."/>
            <person name="Jakkamsetti A."/>
            <person name="Pham P."/>
            <person name="Ruth R."/>
            <person name="San Lucas F."/>
            <person name="Warren J."/>
            <person name="Zhang J."/>
            <person name="Zhao Z."/>
            <person name="Zhou C."/>
            <person name="Zhu D."/>
            <person name="Lee S."/>
            <person name="Bess C."/>
            <person name="Blankenburg K."/>
            <person name="Forbes L."/>
            <person name="Fu Q."/>
            <person name="Gubbala S."/>
            <person name="Hirani K."/>
            <person name="Jayaseelan J.C."/>
            <person name="Lara F."/>
            <person name="Munidasa M."/>
            <person name="Palculict T."/>
            <person name="Patil S."/>
            <person name="Pu L.-L."/>
            <person name="Saada N."/>
            <person name="Tang L."/>
            <person name="Weissenberger G."/>
            <person name="Zhu Y."/>
            <person name="Hemphill L."/>
            <person name="Shang Y."/>
            <person name="Youmans B."/>
            <person name="Ayvaz T."/>
            <person name="Ross M."/>
            <person name="Santibanez J."/>
            <person name="Aqrawi P."/>
            <person name="Gross S."/>
            <person name="Joshi V."/>
            <person name="Fowler G."/>
            <person name="Nazareth L."/>
            <person name="Reid J."/>
            <person name="Worley K."/>
            <person name="Petrosino J."/>
            <person name="Highlander S."/>
            <person name="Gibbs R."/>
        </authorList>
    </citation>
    <scope>NUCLEOTIDE SEQUENCE [LARGE SCALE GENOMIC DNA]</scope>
    <source>
        <strain evidence="8">ATCC 33269</strain>
    </source>
</reference>
<evidence type="ECO:0000256" key="3">
    <source>
        <dbReference type="ARBA" id="ARBA00022801"/>
    </source>
</evidence>
<comment type="caution">
    <text evidence="8">The sequence shown here is derived from an EMBL/GenBank/DDBJ whole genome shotgun (WGS) entry which is preliminary data.</text>
</comment>
<keyword evidence="7" id="KW-0732">Signal</keyword>
<keyword evidence="3 8" id="KW-0378">Hydrolase</keyword>
<gene>
    <name evidence="8" type="primary">abnA</name>
    <name evidence="8" type="ORF">HMPREF0663_10280</name>
</gene>
<dbReference type="Pfam" id="PF04616">
    <property type="entry name" value="Glyco_hydro_43"/>
    <property type="match status" value="2"/>
</dbReference>
<dbReference type="eggNOG" id="COG3507">
    <property type="taxonomic scope" value="Bacteria"/>
</dbReference>
<organism evidence="8 9">
    <name type="scientific">Hoylesella oralis ATCC 33269</name>
    <dbReference type="NCBI Taxonomy" id="873533"/>
    <lineage>
        <taxon>Bacteria</taxon>
        <taxon>Pseudomonadati</taxon>
        <taxon>Bacteroidota</taxon>
        <taxon>Bacteroidia</taxon>
        <taxon>Bacteroidales</taxon>
        <taxon>Prevotellaceae</taxon>
        <taxon>Hoylesella</taxon>
    </lineage>
</organism>
<protein>
    <submittedName>
        <fullName evidence="8">Glycosyl hydrolase, family 43</fullName>
        <ecNumber evidence="8">3.2.1.99</ecNumber>
    </submittedName>
</protein>
<dbReference type="InterPro" id="IPR023296">
    <property type="entry name" value="Glyco_hydro_beta-prop_sf"/>
</dbReference>
<feature type="site" description="Important for catalytic activity, responsible for pKa modulation of the active site Glu and correct orientation of both the proton donor and substrate" evidence="6">
    <location>
        <position position="155"/>
    </location>
</feature>
<dbReference type="Gene3D" id="2.115.10.20">
    <property type="entry name" value="Glycosyl hydrolase domain, family 43"/>
    <property type="match status" value="2"/>
</dbReference>
<feature type="active site" description="Proton acceptor" evidence="5">
    <location>
        <position position="41"/>
    </location>
</feature>
<evidence type="ECO:0000256" key="6">
    <source>
        <dbReference type="PIRSR" id="PIRSR606710-2"/>
    </source>
</evidence>
<dbReference type="EC" id="3.2.1.99" evidence="8"/>
<evidence type="ECO:0000256" key="5">
    <source>
        <dbReference type="PIRSR" id="PIRSR606710-1"/>
    </source>
</evidence>
<dbReference type="Proteomes" id="UP000005580">
    <property type="component" value="Unassembled WGS sequence"/>
</dbReference>
<evidence type="ECO:0000256" key="2">
    <source>
        <dbReference type="ARBA" id="ARBA00009865"/>
    </source>
</evidence>
<evidence type="ECO:0000256" key="7">
    <source>
        <dbReference type="SAM" id="SignalP"/>
    </source>
</evidence>
<feature type="active site" description="Proton donor" evidence="5">
    <location>
        <position position="202"/>
    </location>
</feature>
<dbReference type="InterPro" id="IPR050727">
    <property type="entry name" value="GH43_arabinanases"/>
</dbReference>
<dbReference type="RefSeq" id="WP_004368960.1">
    <property type="nucleotide sequence ID" value="NZ_GL833119.1"/>
</dbReference>
<keyword evidence="4 8" id="KW-0326">Glycosidase</keyword>
<name>E7RMD0_9BACT</name>
<evidence type="ECO:0000256" key="1">
    <source>
        <dbReference type="ARBA" id="ARBA00004834"/>
    </source>
</evidence>
<dbReference type="HOGENOM" id="CLU_440676_0_0_10"/>
<dbReference type="STRING" id="28134.SAMN05444288_0575"/>
<dbReference type="GO" id="GO:0046558">
    <property type="term" value="F:arabinan endo-1,5-alpha-L-arabinosidase activity"/>
    <property type="evidence" value="ECO:0007669"/>
    <property type="project" value="UniProtKB-EC"/>
</dbReference>
<dbReference type="CDD" id="cd18616">
    <property type="entry name" value="GH43_ABN-like"/>
    <property type="match status" value="1"/>
</dbReference>